<evidence type="ECO:0000256" key="7">
    <source>
        <dbReference type="ARBA" id="ARBA00023136"/>
    </source>
</evidence>
<evidence type="ECO:0000256" key="8">
    <source>
        <dbReference type="SAM" id="Phobius"/>
    </source>
</evidence>
<evidence type="ECO:0000256" key="3">
    <source>
        <dbReference type="ARBA" id="ARBA00022448"/>
    </source>
</evidence>
<dbReference type="EMBL" id="CP040098">
    <property type="protein sequence ID" value="QCQ22213.1"/>
    <property type="molecule type" value="Genomic_DNA"/>
</dbReference>
<keyword evidence="3" id="KW-0813">Transport</keyword>
<evidence type="ECO:0000256" key="5">
    <source>
        <dbReference type="ARBA" id="ARBA00022692"/>
    </source>
</evidence>
<dbReference type="SUPFAM" id="SSF81345">
    <property type="entry name" value="ABC transporter involved in vitamin B12 uptake, BtuC"/>
    <property type="match status" value="1"/>
</dbReference>
<organism evidence="9 10">
    <name type="scientific">Desulfoglaeba alkanexedens ALDC</name>
    <dbReference type="NCBI Taxonomy" id="980445"/>
    <lineage>
        <taxon>Bacteria</taxon>
        <taxon>Pseudomonadati</taxon>
        <taxon>Thermodesulfobacteriota</taxon>
        <taxon>Syntrophobacteria</taxon>
        <taxon>Syntrophobacterales</taxon>
        <taxon>Syntrophobacteraceae</taxon>
        <taxon>Desulfoglaeba</taxon>
    </lineage>
</organism>
<comment type="similarity">
    <text evidence="2">Belongs to the binding-protein-dependent transport system permease family. FecCD subfamily.</text>
</comment>
<evidence type="ECO:0000256" key="2">
    <source>
        <dbReference type="ARBA" id="ARBA00007935"/>
    </source>
</evidence>
<feature type="transmembrane region" description="Helical" evidence="8">
    <location>
        <begin position="337"/>
        <end position="357"/>
    </location>
</feature>
<dbReference type="PANTHER" id="PTHR30472">
    <property type="entry name" value="FERRIC ENTEROBACTIN TRANSPORT SYSTEM PERMEASE PROTEIN"/>
    <property type="match status" value="1"/>
</dbReference>
<evidence type="ECO:0000256" key="4">
    <source>
        <dbReference type="ARBA" id="ARBA00022475"/>
    </source>
</evidence>
<keyword evidence="10" id="KW-1185">Reference proteome</keyword>
<keyword evidence="5 8" id="KW-0812">Transmembrane</keyword>
<feature type="transmembrane region" description="Helical" evidence="8">
    <location>
        <begin position="307"/>
        <end position="325"/>
    </location>
</feature>
<dbReference type="KEGG" id="dax:FDQ92_08600"/>
<feature type="transmembrane region" description="Helical" evidence="8">
    <location>
        <begin position="271"/>
        <end position="295"/>
    </location>
</feature>
<dbReference type="GO" id="GO:0022857">
    <property type="term" value="F:transmembrane transporter activity"/>
    <property type="evidence" value="ECO:0007669"/>
    <property type="project" value="InterPro"/>
</dbReference>
<dbReference type="FunFam" id="1.10.3470.10:FF:000001">
    <property type="entry name" value="Vitamin B12 ABC transporter permease BtuC"/>
    <property type="match status" value="1"/>
</dbReference>
<evidence type="ECO:0000256" key="1">
    <source>
        <dbReference type="ARBA" id="ARBA00004651"/>
    </source>
</evidence>
<dbReference type="Pfam" id="PF01032">
    <property type="entry name" value="FecCD"/>
    <property type="match status" value="1"/>
</dbReference>
<accession>A0A4P8L3F6</accession>
<feature type="transmembrane region" description="Helical" evidence="8">
    <location>
        <begin position="123"/>
        <end position="142"/>
    </location>
</feature>
<proteinExistence type="inferred from homology"/>
<feature type="transmembrane region" description="Helical" evidence="8">
    <location>
        <begin position="40"/>
        <end position="63"/>
    </location>
</feature>
<reference evidence="9 10" key="2">
    <citation type="submission" date="2019-05" db="EMBL/GenBank/DDBJ databases">
        <authorList>
            <person name="Suflita J.M."/>
            <person name="Marks C.R."/>
        </authorList>
    </citation>
    <scope>NUCLEOTIDE SEQUENCE [LARGE SCALE GENOMIC DNA]</scope>
    <source>
        <strain evidence="9 10">ALDC</strain>
    </source>
</reference>
<dbReference type="Gene3D" id="1.10.3470.10">
    <property type="entry name" value="ABC transporter involved in vitamin B12 uptake, BtuC"/>
    <property type="match status" value="1"/>
</dbReference>
<feature type="transmembrane region" description="Helical" evidence="8">
    <location>
        <begin position="178"/>
        <end position="201"/>
    </location>
</feature>
<name>A0A4P8L3F6_9BACT</name>
<protein>
    <submittedName>
        <fullName evidence="9">Iron ABC transporter permease</fullName>
    </submittedName>
</protein>
<sequence>MPEGPTGGILSLREDSDGSAVGWRSEGVTRSYLRLARKRTWLLAILLVVTIGTALLAVTHGAYHLDLASVWWSLVGKPAEGPAGIVVWQIRMPRIAAALVVGGGLGLAGLSLQALLRNPLGSPSTLGISQGAAFGAACAIILFEGRVLSVSLFAFCGAMGATLIILSLGRLRRLSPEAVILAGVALSSLFGAGTILVQYLSDETRLAQAVVWSFGDVGRSGWREIGLLTLVACLAAVHLARRRWDLNALEAGEETARGLGVPVERLRFEGLLAAALVSALATAFHGVIAFVGLIAPHMARRLVGPDHRFLVPASGVLGSLLLLAADTLGRAVMGSGALPVGVITSFLGAPLFLGLLIRGTR</sequence>
<dbReference type="InterPro" id="IPR037294">
    <property type="entry name" value="ABC_BtuC-like"/>
</dbReference>
<dbReference type="GO" id="GO:0033214">
    <property type="term" value="P:siderophore-iron import into cell"/>
    <property type="evidence" value="ECO:0007669"/>
    <property type="project" value="TreeGrafter"/>
</dbReference>
<dbReference type="InterPro" id="IPR000522">
    <property type="entry name" value="ABC_transptr_permease_BtuC"/>
</dbReference>
<dbReference type="CDD" id="cd06550">
    <property type="entry name" value="TM_ABC_iron-siderophores_like"/>
    <property type="match status" value="1"/>
</dbReference>
<feature type="transmembrane region" description="Helical" evidence="8">
    <location>
        <begin position="148"/>
        <end position="166"/>
    </location>
</feature>
<dbReference type="GO" id="GO:0005886">
    <property type="term" value="C:plasma membrane"/>
    <property type="evidence" value="ECO:0007669"/>
    <property type="project" value="UniProtKB-SubCell"/>
</dbReference>
<comment type="subcellular location">
    <subcellularLocation>
        <location evidence="1">Cell membrane</location>
        <topology evidence="1">Multi-pass membrane protein</topology>
    </subcellularLocation>
</comment>
<dbReference type="PANTHER" id="PTHR30472:SF25">
    <property type="entry name" value="ABC TRANSPORTER PERMEASE PROTEIN MJ0876-RELATED"/>
    <property type="match status" value="1"/>
</dbReference>
<evidence type="ECO:0000313" key="9">
    <source>
        <dbReference type="EMBL" id="QCQ22213.1"/>
    </source>
</evidence>
<keyword evidence="4" id="KW-1003">Cell membrane</keyword>
<feature type="transmembrane region" description="Helical" evidence="8">
    <location>
        <begin position="95"/>
        <end position="116"/>
    </location>
</feature>
<evidence type="ECO:0000256" key="6">
    <source>
        <dbReference type="ARBA" id="ARBA00022989"/>
    </source>
</evidence>
<gene>
    <name evidence="9" type="ORF">FDQ92_08600</name>
</gene>
<keyword evidence="7 8" id="KW-0472">Membrane</keyword>
<dbReference type="OrthoDB" id="9782305at2"/>
<dbReference type="AlphaFoldDB" id="A0A4P8L3F6"/>
<reference evidence="9 10" key="1">
    <citation type="submission" date="2019-05" db="EMBL/GenBank/DDBJ databases">
        <title>The Complete Genome Sequence of the n-alkane-degrading Desulfoglaeba alkanexedens ALDC reveals multiple alkylsuccinate synthase gene clusters.</title>
        <authorList>
            <person name="Callaghan A.V."/>
            <person name="Davidova I.A."/>
            <person name="Duncan K.E."/>
            <person name="Morris B."/>
            <person name="McInerney M.J."/>
        </authorList>
    </citation>
    <scope>NUCLEOTIDE SEQUENCE [LARGE SCALE GENOMIC DNA]</scope>
    <source>
        <strain evidence="9 10">ALDC</strain>
    </source>
</reference>
<evidence type="ECO:0000313" key="10">
    <source>
        <dbReference type="Proteomes" id="UP000298602"/>
    </source>
</evidence>
<dbReference type="Proteomes" id="UP000298602">
    <property type="component" value="Chromosome"/>
</dbReference>
<keyword evidence="6 8" id="KW-1133">Transmembrane helix</keyword>